<reference evidence="1 2" key="1">
    <citation type="journal article" date="2016" name="Sci. Rep.">
        <title>The genome sequence of the outbreeding globe artichoke constructed de novo incorporating a phase-aware low-pass sequencing strategy of F1 progeny.</title>
        <authorList>
            <person name="Scaglione D."/>
            <person name="Reyes-Chin-Wo S."/>
            <person name="Acquadro A."/>
            <person name="Froenicke L."/>
            <person name="Portis E."/>
            <person name="Beitel C."/>
            <person name="Tirone M."/>
            <person name="Mauro R."/>
            <person name="Lo Monaco A."/>
            <person name="Mauromicale G."/>
            <person name="Faccioli P."/>
            <person name="Cattivelli L."/>
            <person name="Rieseberg L."/>
            <person name="Michelmore R."/>
            <person name="Lanteri S."/>
        </authorList>
    </citation>
    <scope>NUCLEOTIDE SEQUENCE [LARGE SCALE GENOMIC DNA]</scope>
    <source>
        <strain evidence="1">2C</strain>
    </source>
</reference>
<proteinExistence type="predicted"/>
<keyword evidence="2" id="KW-1185">Reference proteome</keyword>
<gene>
    <name evidence="1" type="ORF">Ccrd_012864</name>
</gene>
<dbReference type="EMBL" id="LEKV01001091">
    <property type="protein sequence ID" value="KVI08743.1"/>
    <property type="molecule type" value="Genomic_DNA"/>
</dbReference>
<organism evidence="1 2">
    <name type="scientific">Cynara cardunculus var. scolymus</name>
    <name type="common">Globe artichoke</name>
    <name type="synonym">Cynara scolymus</name>
    <dbReference type="NCBI Taxonomy" id="59895"/>
    <lineage>
        <taxon>Eukaryota</taxon>
        <taxon>Viridiplantae</taxon>
        <taxon>Streptophyta</taxon>
        <taxon>Embryophyta</taxon>
        <taxon>Tracheophyta</taxon>
        <taxon>Spermatophyta</taxon>
        <taxon>Magnoliopsida</taxon>
        <taxon>eudicotyledons</taxon>
        <taxon>Gunneridae</taxon>
        <taxon>Pentapetalae</taxon>
        <taxon>asterids</taxon>
        <taxon>campanulids</taxon>
        <taxon>Asterales</taxon>
        <taxon>Asteraceae</taxon>
        <taxon>Carduoideae</taxon>
        <taxon>Cardueae</taxon>
        <taxon>Carduinae</taxon>
        <taxon>Cynara</taxon>
    </lineage>
</organism>
<dbReference type="Gramene" id="KVI08743">
    <property type="protein sequence ID" value="KVI08743"/>
    <property type="gene ID" value="Ccrd_012864"/>
</dbReference>
<protein>
    <submittedName>
        <fullName evidence="1">Uncharacterized protein</fullName>
    </submittedName>
</protein>
<comment type="caution">
    <text evidence="1">The sequence shown here is derived from an EMBL/GenBank/DDBJ whole genome shotgun (WGS) entry which is preliminary data.</text>
</comment>
<accession>A0A118K594</accession>
<name>A0A118K594_CYNCS</name>
<evidence type="ECO:0000313" key="2">
    <source>
        <dbReference type="Proteomes" id="UP000243975"/>
    </source>
</evidence>
<evidence type="ECO:0000313" key="1">
    <source>
        <dbReference type="EMBL" id="KVI08743.1"/>
    </source>
</evidence>
<sequence>MEQKFIVNDTINVKTLLDELSKEVGCRVKIGNFLRVEGQPDGPKGSGMVQPLFNSFIDFSSFPNPNGLKKGPPGYAGFPDPENPFSRPKKYCFPMEPGLYQSWNLRCSAKPMSAISITNRVPAGGMTPVWNHGRAVSAGMRPSFPKISGAMAPAAPSMANRPLMTSP</sequence>
<dbReference type="STRING" id="59895.A0A118K594"/>
<dbReference type="AlphaFoldDB" id="A0A118K594"/>
<dbReference type="Proteomes" id="UP000243975">
    <property type="component" value="Unassembled WGS sequence"/>
</dbReference>